<dbReference type="GO" id="GO:0008270">
    <property type="term" value="F:zinc ion binding"/>
    <property type="evidence" value="ECO:0007669"/>
    <property type="project" value="UniProtKB-KW"/>
</dbReference>
<evidence type="ECO:0000313" key="6">
    <source>
        <dbReference type="EMBL" id="KAK0409416.1"/>
    </source>
</evidence>
<dbReference type="Proteomes" id="UP001175271">
    <property type="component" value="Unassembled WGS sequence"/>
</dbReference>
<feature type="compositionally biased region" description="Basic and acidic residues" evidence="4">
    <location>
        <begin position="331"/>
        <end position="341"/>
    </location>
</feature>
<dbReference type="InterPro" id="IPR002110">
    <property type="entry name" value="Ankyrin_rpt"/>
</dbReference>
<dbReference type="SUPFAM" id="SSF48403">
    <property type="entry name" value="Ankyrin repeat"/>
    <property type="match status" value="1"/>
</dbReference>
<dbReference type="InterPro" id="IPR001841">
    <property type="entry name" value="Znf_RING"/>
</dbReference>
<dbReference type="GO" id="GO:0005737">
    <property type="term" value="C:cytoplasm"/>
    <property type="evidence" value="ECO:0007669"/>
    <property type="project" value="TreeGrafter"/>
</dbReference>
<gene>
    <name evidence="6" type="ORF">QR680_004531</name>
</gene>
<evidence type="ECO:0000259" key="5">
    <source>
        <dbReference type="PROSITE" id="PS50089"/>
    </source>
</evidence>
<dbReference type="AlphaFoldDB" id="A0AA39HP01"/>
<keyword evidence="2" id="KW-0862">Zinc</keyword>
<keyword evidence="1 3" id="KW-0863">Zinc-finger</keyword>
<dbReference type="SMART" id="SM00248">
    <property type="entry name" value="ANK"/>
    <property type="match status" value="2"/>
</dbReference>
<dbReference type="InterPro" id="IPR013083">
    <property type="entry name" value="Znf_RING/FYVE/PHD"/>
</dbReference>
<feature type="region of interest" description="Disordered" evidence="4">
    <location>
        <begin position="308"/>
        <end position="341"/>
    </location>
</feature>
<evidence type="ECO:0000256" key="4">
    <source>
        <dbReference type="SAM" id="MobiDB-lite"/>
    </source>
</evidence>
<protein>
    <recommendedName>
        <fullName evidence="5">RING-type domain-containing protein</fullName>
    </recommendedName>
</protein>
<comment type="caution">
    <text evidence="6">The sequence shown here is derived from an EMBL/GenBank/DDBJ whole genome shotgun (WGS) entry which is preliminary data.</text>
</comment>
<evidence type="ECO:0000256" key="3">
    <source>
        <dbReference type="PROSITE-ProRule" id="PRU00175"/>
    </source>
</evidence>
<dbReference type="PROSITE" id="PS50089">
    <property type="entry name" value="ZF_RING_2"/>
    <property type="match status" value="1"/>
</dbReference>
<evidence type="ECO:0000256" key="1">
    <source>
        <dbReference type="ARBA" id="ARBA00022771"/>
    </source>
</evidence>
<evidence type="ECO:0000313" key="7">
    <source>
        <dbReference type="Proteomes" id="UP001175271"/>
    </source>
</evidence>
<dbReference type="Gene3D" id="3.30.40.10">
    <property type="entry name" value="Zinc/RING finger domain, C3HC4 (zinc finger)"/>
    <property type="match status" value="1"/>
</dbReference>
<keyword evidence="1 3" id="KW-0479">Metal-binding</keyword>
<keyword evidence="7" id="KW-1185">Reference proteome</keyword>
<feature type="region of interest" description="Disordered" evidence="4">
    <location>
        <begin position="20"/>
        <end position="39"/>
    </location>
</feature>
<dbReference type="SUPFAM" id="SSF57850">
    <property type="entry name" value="RING/U-box"/>
    <property type="match status" value="1"/>
</dbReference>
<dbReference type="GO" id="GO:0016567">
    <property type="term" value="P:protein ubiquitination"/>
    <property type="evidence" value="ECO:0007669"/>
    <property type="project" value="TreeGrafter"/>
</dbReference>
<proteinExistence type="predicted"/>
<reference evidence="6" key="1">
    <citation type="submission" date="2023-06" db="EMBL/GenBank/DDBJ databases">
        <title>Genomic analysis of the entomopathogenic nematode Steinernema hermaphroditum.</title>
        <authorList>
            <person name="Schwarz E.M."/>
            <person name="Heppert J.K."/>
            <person name="Baniya A."/>
            <person name="Schwartz H.T."/>
            <person name="Tan C.-H."/>
            <person name="Antoshechkin I."/>
            <person name="Sternberg P.W."/>
            <person name="Goodrich-Blair H."/>
            <person name="Dillman A.R."/>
        </authorList>
    </citation>
    <scope>NUCLEOTIDE SEQUENCE</scope>
    <source>
        <strain evidence="6">PS9179</strain>
        <tissue evidence="6">Whole animal</tissue>
    </source>
</reference>
<sequence>MVESGRTFNRWNRRITGGRRDWMGSDTLNSPNRQRPQLNQSGNVNVALSLHHAAEHGKAKILEFILSNDRCDISRSTKDGSTALHYAVSKWGPDVKSDTERMTCIQLLVSHNISVNAKRRSTGDTAGHIVMREVMKRGPISETVVRTVLNATNLNNRLDKLAQACRPHWQLATMCFLCLKGADLNVQNKEGETVLSMWDNPDIHNICREMAKNRGRGCIQMTSLKDSVIFDCSLLAMCTFNCDNSAANVRFVPCGHRSICSVCVKAGCFIPYQCTTCQLKILRLKSDEGESWDCDNLRETSLAAIAERKKSEDVEEADGKGNAANDGPPLDGKEPTEEEIAQREKLEAELQELEAELEELEEQLTCPICMDELNNVIFGCGHTCCSGCGGKKMLKDLCPICQQPITQKYNFIVGGGEKKKD</sequence>
<accession>A0AA39HP01</accession>
<feature type="compositionally biased region" description="Polar residues" evidence="4">
    <location>
        <begin position="26"/>
        <end position="39"/>
    </location>
</feature>
<dbReference type="InterPro" id="IPR036770">
    <property type="entry name" value="Ankyrin_rpt-contain_sf"/>
</dbReference>
<dbReference type="SMART" id="SM00184">
    <property type="entry name" value="RING"/>
    <property type="match status" value="2"/>
</dbReference>
<dbReference type="Pfam" id="PF13920">
    <property type="entry name" value="zf-C3HC4_3"/>
    <property type="match status" value="1"/>
</dbReference>
<dbReference type="PANTHER" id="PTHR24202:SF4">
    <property type="entry name" value="E3 UBIQUITIN-PROTEIN LIGASE MIB2-RELATED"/>
    <property type="match status" value="1"/>
</dbReference>
<feature type="domain" description="RING-type" evidence="5">
    <location>
        <begin position="366"/>
        <end position="402"/>
    </location>
</feature>
<dbReference type="Gene3D" id="1.25.40.20">
    <property type="entry name" value="Ankyrin repeat-containing domain"/>
    <property type="match status" value="1"/>
</dbReference>
<dbReference type="Pfam" id="PF12796">
    <property type="entry name" value="Ank_2"/>
    <property type="match status" value="1"/>
</dbReference>
<evidence type="ECO:0000256" key="2">
    <source>
        <dbReference type="ARBA" id="ARBA00022833"/>
    </source>
</evidence>
<dbReference type="PANTHER" id="PTHR24202">
    <property type="entry name" value="E3 UBIQUITIN-PROTEIN LIGASE MIB2"/>
    <property type="match status" value="1"/>
</dbReference>
<name>A0AA39HP01_9BILA</name>
<dbReference type="EMBL" id="JAUCMV010000003">
    <property type="protein sequence ID" value="KAK0409416.1"/>
    <property type="molecule type" value="Genomic_DNA"/>
</dbReference>
<organism evidence="6 7">
    <name type="scientific">Steinernema hermaphroditum</name>
    <dbReference type="NCBI Taxonomy" id="289476"/>
    <lineage>
        <taxon>Eukaryota</taxon>
        <taxon>Metazoa</taxon>
        <taxon>Ecdysozoa</taxon>
        <taxon>Nematoda</taxon>
        <taxon>Chromadorea</taxon>
        <taxon>Rhabditida</taxon>
        <taxon>Tylenchina</taxon>
        <taxon>Panagrolaimomorpha</taxon>
        <taxon>Strongyloidoidea</taxon>
        <taxon>Steinernematidae</taxon>
        <taxon>Steinernema</taxon>
    </lineage>
</organism>